<dbReference type="Proteomes" id="UP000654401">
    <property type="component" value="Unassembled WGS sequence"/>
</dbReference>
<feature type="transmembrane region" description="Helical" evidence="24">
    <location>
        <begin position="55"/>
        <end position="72"/>
    </location>
</feature>
<comment type="caution">
    <text evidence="25">The sequence shown here is derived from an EMBL/GenBank/DDBJ whole genome shotgun (WGS) entry which is preliminary data.</text>
</comment>
<evidence type="ECO:0000256" key="1">
    <source>
        <dbReference type="ARBA" id="ARBA00001698"/>
    </source>
</evidence>
<keyword evidence="8" id="KW-1003">Cell membrane</keyword>
<reference evidence="25 26" key="1">
    <citation type="submission" date="2020-08" db="EMBL/GenBank/DDBJ databases">
        <title>Bridging the membrane lipid divide: bacteria of the FCB group superphylum have the potential to synthesize archaeal ether lipids.</title>
        <authorList>
            <person name="Villanueva L."/>
            <person name="Von Meijenfeldt F.A.B."/>
            <person name="Westbye A.B."/>
            <person name="Yadav S."/>
            <person name="Hopmans E.C."/>
            <person name="Dutilh B.E."/>
            <person name="Sinninghe Damste J.S."/>
        </authorList>
    </citation>
    <scope>NUCLEOTIDE SEQUENCE [LARGE SCALE GENOMIC DNA]</scope>
    <source>
        <strain evidence="25">NIOZ-UU100</strain>
    </source>
</reference>
<feature type="transmembrane region" description="Helical" evidence="24">
    <location>
        <begin position="176"/>
        <end position="195"/>
    </location>
</feature>
<evidence type="ECO:0000256" key="4">
    <source>
        <dbReference type="ARBA" id="ARBA00005189"/>
    </source>
</evidence>
<name>A0A8J6P8T6_9GAMM</name>
<organism evidence="25 26">
    <name type="scientific">Candidatus Thiopontia autotrophica</name>
    <dbReference type="NCBI Taxonomy" id="2841688"/>
    <lineage>
        <taxon>Bacteria</taxon>
        <taxon>Pseudomonadati</taxon>
        <taxon>Pseudomonadota</taxon>
        <taxon>Gammaproteobacteria</taxon>
        <taxon>Candidatus Thiopontia</taxon>
    </lineage>
</organism>
<evidence type="ECO:0000256" key="23">
    <source>
        <dbReference type="ARBA" id="ARBA00033406"/>
    </source>
</evidence>
<evidence type="ECO:0000313" key="26">
    <source>
        <dbReference type="Proteomes" id="UP000654401"/>
    </source>
</evidence>
<evidence type="ECO:0000256" key="6">
    <source>
        <dbReference type="ARBA" id="ARBA00012487"/>
    </source>
</evidence>
<evidence type="ECO:0000256" key="16">
    <source>
        <dbReference type="ARBA" id="ARBA00023209"/>
    </source>
</evidence>
<proteinExistence type="inferred from homology"/>
<evidence type="ECO:0000256" key="10">
    <source>
        <dbReference type="ARBA" id="ARBA00022679"/>
    </source>
</evidence>
<feature type="transmembrane region" description="Helical" evidence="24">
    <location>
        <begin position="78"/>
        <end position="98"/>
    </location>
</feature>
<comment type="catalytic activity">
    <reaction evidence="1">
        <text>a 1,2-diacyl-sn-glycero-3-phosphate + CTP + H(+) = a CDP-1,2-diacyl-sn-glycerol + diphosphate</text>
        <dbReference type="Rhea" id="RHEA:16229"/>
        <dbReference type="ChEBI" id="CHEBI:15378"/>
        <dbReference type="ChEBI" id="CHEBI:33019"/>
        <dbReference type="ChEBI" id="CHEBI:37563"/>
        <dbReference type="ChEBI" id="CHEBI:58332"/>
        <dbReference type="ChEBI" id="CHEBI:58608"/>
        <dbReference type="EC" id="2.7.7.41"/>
    </reaction>
</comment>
<evidence type="ECO:0000256" key="13">
    <source>
        <dbReference type="ARBA" id="ARBA00022989"/>
    </source>
</evidence>
<dbReference type="PANTHER" id="PTHR46382">
    <property type="entry name" value="PHOSPHATIDATE CYTIDYLYLTRANSFERASE"/>
    <property type="match status" value="1"/>
</dbReference>
<dbReference type="GO" id="GO:0005886">
    <property type="term" value="C:plasma membrane"/>
    <property type="evidence" value="ECO:0007669"/>
    <property type="project" value="UniProtKB-SubCell"/>
</dbReference>
<evidence type="ECO:0000313" key="25">
    <source>
        <dbReference type="EMBL" id="MBC8520093.1"/>
    </source>
</evidence>
<evidence type="ECO:0000256" key="15">
    <source>
        <dbReference type="ARBA" id="ARBA00023136"/>
    </source>
</evidence>
<feature type="transmembrane region" description="Helical" evidence="24">
    <location>
        <begin position="201"/>
        <end position="222"/>
    </location>
</feature>
<keyword evidence="9" id="KW-0444">Lipid biosynthesis</keyword>
<dbReference type="EC" id="2.7.7.41" evidence="6"/>
<evidence type="ECO:0000256" key="17">
    <source>
        <dbReference type="ARBA" id="ARBA00023264"/>
    </source>
</evidence>
<evidence type="ECO:0000256" key="22">
    <source>
        <dbReference type="ARBA" id="ARBA00032743"/>
    </source>
</evidence>
<accession>A0A8J6P8T6</accession>
<gene>
    <name evidence="25" type="ORF">H8D24_06785</name>
</gene>
<keyword evidence="13 24" id="KW-1133">Transmembrane helix</keyword>
<evidence type="ECO:0000256" key="14">
    <source>
        <dbReference type="ARBA" id="ARBA00023098"/>
    </source>
</evidence>
<evidence type="ECO:0000256" key="18">
    <source>
        <dbReference type="ARBA" id="ARBA00029893"/>
    </source>
</evidence>
<comment type="pathway">
    <text evidence="3">Phospholipid metabolism; CDP-diacylglycerol biosynthesis; CDP-diacylglycerol from sn-glycerol 3-phosphate: step 3/3.</text>
</comment>
<evidence type="ECO:0000256" key="20">
    <source>
        <dbReference type="ARBA" id="ARBA00032253"/>
    </source>
</evidence>
<dbReference type="PANTHER" id="PTHR46382:SF1">
    <property type="entry name" value="PHOSPHATIDATE CYTIDYLYLTRANSFERASE"/>
    <property type="match status" value="1"/>
</dbReference>
<evidence type="ECO:0000256" key="19">
    <source>
        <dbReference type="ARBA" id="ARBA00031825"/>
    </source>
</evidence>
<dbReference type="GO" id="GO:0004605">
    <property type="term" value="F:phosphatidate cytidylyltransferase activity"/>
    <property type="evidence" value="ECO:0007669"/>
    <property type="project" value="UniProtKB-EC"/>
</dbReference>
<evidence type="ECO:0000256" key="2">
    <source>
        <dbReference type="ARBA" id="ARBA00004651"/>
    </source>
</evidence>
<comment type="similarity">
    <text evidence="5">Belongs to the CDS family.</text>
</comment>
<evidence type="ECO:0000256" key="8">
    <source>
        <dbReference type="ARBA" id="ARBA00022475"/>
    </source>
</evidence>
<keyword evidence="14" id="KW-0443">Lipid metabolism</keyword>
<keyword evidence="15 24" id="KW-0472">Membrane</keyword>
<comment type="pathway">
    <text evidence="4">Lipid metabolism.</text>
</comment>
<keyword evidence="10" id="KW-0808">Transferase</keyword>
<feature type="transmembrane region" description="Helical" evidence="24">
    <location>
        <begin position="110"/>
        <end position="127"/>
    </location>
</feature>
<dbReference type="Pfam" id="PF01148">
    <property type="entry name" value="CTP_transf_1"/>
    <property type="match status" value="1"/>
</dbReference>
<evidence type="ECO:0000256" key="21">
    <source>
        <dbReference type="ARBA" id="ARBA00032396"/>
    </source>
</evidence>
<evidence type="ECO:0000256" key="5">
    <source>
        <dbReference type="ARBA" id="ARBA00010185"/>
    </source>
</evidence>
<evidence type="ECO:0000256" key="11">
    <source>
        <dbReference type="ARBA" id="ARBA00022692"/>
    </source>
</evidence>
<keyword evidence="12 25" id="KW-0548">Nucleotidyltransferase</keyword>
<evidence type="ECO:0000256" key="7">
    <source>
        <dbReference type="ARBA" id="ARBA00019373"/>
    </source>
</evidence>
<keyword evidence="16" id="KW-0594">Phospholipid biosynthesis</keyword>
<sequence length="269" mass="29535">MILSPFAQRTISALVLGPLLLWSIFYLQGDEFFVLLMLLLVPAAWEWGRLSGQTLILPRIVYTTILIVLFYFGSFIPLGVLLSIALIWWVSALFWLRYFPERTKWVFSRNMGHVAGIIVLIPAWHALGEIHQYGVEFLLSLLLLVWSADTGAYLVGRKFGNRKLAPNVSPKKSVEGLLGGVGFALITAIIAYSYLVKIDMGLPLFLLIAVGVVIFSVVGDLVESAYKRNAGIKDSGSLIPGHGGMLDRVDSLTAAAPIFLFLLTVVGGL</sequence>
<dbReference type="EMBL" id="JACNFK010000034">
    <property type="protein sequence ID" value="MBC8520093.1"/>
    <property type="molecule type" value="Genomic_DNA"/>
</dbReference>
<evidence type="ECO:0000256" key="9">
    <source>
        <dbReference type="ARBA" id="ARBA00022516"/>
    </source>
</evidence>
<protein>
    <recommendedName>
        <fullName evidence="7">Phosphatidate cytidylyltransferase</fullName>
        <ecNumber evidence="6">2.7.7.41</ecNumber>
    </recommendedName>
    <alternativeName>
        <fullName evidence="20">CDP-DAG synthase</fullName>
    </alternativeName>
    <alternativeName>
        <fullName evidence="22">CDP-DG synthase</fullName>
    </alternativeName>
    <alternativeName>
        <fullName evidence="18">CDP-diacylglycerol synthase</fullName>
    </alternativeName>
    <alternativeName>
        <fullName evidence="21">CDP-diglyceride pyrophosphorylase</fullName>
    </alternativeName>
    <alternativeName>
        <fullName evidence="23">CDP-diglyceride synthase</fullName>
    </alternativeName>
    <alternativeName>
        <fullName evidence="19">CTP:phosphatidate cytidylyltransferase</fullName>
    </alternativeName>
</protein>
<evidence type="ECO:0000256" key="12">
    <source>
        <dbReference type="ARBA" id="ARBA00022695"/>
    </source>
</evidence>
<dbReference type="GO" id="GO:0016024">
    <property type="term" value="P:CDP-diacylglycerol biosynthetic process"/>
    <property type="evidence" value="ECO:0007669"/>
    <property type="project" value="TreeGrafter"/>
</dbReference>
<evidence type="ECO:0000256" key="3">
    <source>
        <dbReference type="ARBA" id="ARBA00005119"/>
    </source>
</evidence>
<evidence type="ECO:0000256" key="24">
    <source>
        <dbReference type="SAM" id="Phobius"/>
    </source>
</evidence>
<feature type="transmembrane region" description="Helical" evidence="24">
    <location>
        <begin position="133"/>
        <end position="155"/>
    </location>
</feature>
<dbReference type="AlphaFoldDB" id="A0A8J6P8T6"/>
<keyword evidence="11 24" id="KW-0812">Transmembrane</keyword>
<keyword evidence="17" id="KW-1208">Phospholipid metabolism</keyword>
<comment type="subcellular location">
    <subcellularLocation>
        <location evidence="2">Cell membrane</location>
        <topology evidence="2">Multi-pass membrane protein</topology>
    </subcellularLocation>
</comment>